<evidence type="ECO:0000313" key="1">
    <source>
        <dbReference type="EMBL" id="GCE93335.1"/>
    </source>
</evidence>
<name>A0A5M3T4H7_LIMPL</name>
<comment type="caution">
    <text evidence="1">The sequence shown here is derived from an EMBL/GenBank/DDBJ whole genome shotgun (WGS) entry which is preliminary data.</text>
</comment>
<reference evidence="1 2" key="1">
    <citation type="journal article" date="2019" name="J Genomics">
        <title>The Draft Genome of a Hydrogen-producing Cyanobacterium, Arthrospira platensis NIES-46.</title>
        <authorList>
            <person name="Suzuki S."/>
            <person name="Yamaguchi H."/>
            <person name="Kawachi M."/>
        </authorList>
    </citation>
    <scope>NUCLEOTIDE SEQUENCE [LARGE SCALE GENOMIC DNA]</scope>
    <source>
        <strain evidence="1 2">NIES-46</strain>
    </source>
</reference>
<dbReference type="Gene3D" id="3.30.70.270">
    <property type="match status" value="1"/>
</dbReference>
<protein>
    <submittedName>
        <fullName evidence="1">Two-component response regulator</fullName>
    </submittedName>
</protein>
<gene>
    <name evidence="1" type="ORF">NIES46_13850</name>
</gene>
<dbReference type="InterPro" id="IPR043128">
    <property type="entry name" value="Rev_trsase/Diguanyl_cyclase"/>
</dbReference>
<dbReference type="EMBL" id="BIMW01000072">
    <property type="protein sequence ID" value="GCE93335.1"/>
    <property type="molecule type" value="Genomic_DNA"/>
</dbReference>
<dbReference type="RefSeq" id="WP_152088464.1">
    <property type="nucleotide sequence ID" value="NZ_BIMW01000072.1"/>
</dbReference>
<sequence>MQAVATQLSFPLPQAGLEQQLKQANFKLDRLARLDGLTQVANRRHFHEFWWREWRRMQR</sequence>
<proteinExistence type="predicted"/>
<organism evidence="1 2">
    <name type="scientific">Limnospira platensis NIES-46</name>
    <dbReference type="NCBI Taxonomy" id="1236695"/>
    <lineage>
        <taxon>Bacteria</taxon>
        <taxon>Bacillati</taxon>
        <taxon>Cyanobacteriota</taxon>
        <taxon>Cyanophyceae</taxon>
        <taxon>Oscillatoriophycideae</taxon>
        <taxon>Oscillatoriales</taxon>
        <taxon>Sirenicapillariaceae</taxon>
        <taxon>Limnospira</taxon>
    </lineage>
</organism>
<accession>A0A5M3T4H7</accession>
<keyword evidence="2" id="KW-1185">Reference proteome</keyword>
<evidence type="ECO:0000313" key="2">
    <source>
        <dbReference type="Proteomes" id="UP000326169"/>
    </source>
</evidence>
<dbReference type="Proteomes" id="UP000326169">
    <property type="component" value="Unassembled WGS sequence"/>
</dbReference>
<dbReference type="GeneID" id="301686038"/>